<sequence>MPLPAPEIEVKSGTTNILDGTTTAIDFGSTTVGTAVTKTFTINNTGTSSLSLSTPTLPTGFTLLGMFPSEIAPGSTADFQLQLNATATGNPKGTISFGNNDSDENPFDFAIAGTVNPVANLIPTITNVTSTAPNGKYTVGQVIPINVTFSENVFVNGTPQLVLETGVLDAVVNFSSGSGTNTLTFNYKVGVKDTTPDLDYLSRAALKLNNGAIEDADGNNALLTLPTPGTAGSLSANKAIEIPTFKIIAGTNRRDNLTGTALSDRLIGEQSNDTLTGGGGADEFVYNRIQDRFDTITDFQVGIDKIVMTNLLASFNYSGSNPIADGIVSFSSQGSNTILLLDPDGTDGSALASSYITFINVSVADLNNPNNFVFS</sequence>
<dbReference type="AlphaFoldDB" id="A0AAV3X0J9"/>
<dbReference type="InterPro" id="IPR011049">
    <property type="entry name" value="Serralysin-like_metalloprot_C"/>
</dbReference>
<comment type="subcellular location">
    <subcellularLocation>
        <location evidence="1">Cell projection</location>
        <location evidence="1">Cilium</location>
    </subcellularLocation>
    <subcellularLocation>
        <location evidence="2">Cytoplasm</location>
    </subcellularLocation>
</comment>
<organism evidence="7 8">
    <name type="scientific">Microseira wollei NIES-4236</name>
    <dbReference type="NCBI Taxonomy" id="2530354"/>
    <lineage>
        <taxon>Bacteria</taxon>
        <taxon>Bacillati</taxon>
        <taxon>Cyanobacteriota</taxon>
        <taxon>Cyanophyceae</taxon>
        <taxon>Oscillatoriophycideae</taxon>
        <taxon>Aerosakkonematales</taxon>
        <taxon>Aerosakkonemataceae</taxon>
        <taxon>Microseira</taxon>
    </lineage>
</organism>
<evidence type="ECO:0000259" key="6">
    <source>
        <dbReference type="Pfam" id="PF22544"/>
    </source>
</evidence>
<evidence type="ECO:0000313" key="8">
    <source>
        <dbReference type="Proteomes" id="UP001050975"/>
    </source>
</evidence>
<keyword evidence="7" id="KW-0378">Hydrolase</keyword>
<comment type="caution">
    <text evidence="7">The sequence shown here is derived from an EMBL/GenBank/DDBJ whole genome shotgun (WGS) entry which is preliminary data.</text>
</comment>
<dbReference type="Pfam" id="PF00353">
    <property type="entry name" value="HemolysinCabind"/>
    <property type="match status" value="1"/>
</dbReference>
<feature type="domain" description="HYDIN/VesB/CFA65-like Ig-like" evidence="6">
    <location>
        <begin position="17"/>
        <end position="104"/>
    </location>
</feature>
<keyword evidence="5" id="KW-0966">Cell projection</keyword>
<evidence type="ECO:0000256" key="5">
    <source>
        <dbReference type="ARBA" id="ARBA00023273"/>
    </source>
</evidence>
<dbReference type="NCBIfam" id="NF012200">
    <property type="entry name" value="choice_anch_D"/>
    <property type="match status" value="1"/>
</dbReference>
<evidence type="ECO:0000256" key="2">
    <source>
        <dbReference type="ARBA" id="ARBA00004496"/>
    </source>
</evidence>
<dbReference type="EMBL" id="BLAY01000009">
    <property type="protein sequence ID" value="GET36197.1"/>
    <property type="molecule type" value="Genomic_DNA"/>
</dbReference>
<proteinExistence type="predicted"/>
<dbReference type="InterPro" id="IPR019960">
    <property type="entry name" value="T1SS_VCA0849"/>
</dbReference>
<keyword evidence="8" id="KW-1185">Reference proteome</keyword>
<dbReference type="InterPro" id="IPR053879">
    <property type="entry name" value="HYDIN_VesB_CFA65-like_Ig"/>
</dbReference>
<keyword evidence="4" id="KW-0969">Cilium</keyword>
<dbReference type="NCBIfam" id="TIGR03661">
    <property type="entry name" value="T1SS_VCA0849"/>
    <property type="match status" value="1"/>
</dbReference>
<protein>
    <submittedName>
        <fullName evidence="7">Endonuclease/exonuclease/phosphatase</fullName>
    </submittedName>
</protein>
<dbReference type="Proteomes" id="UP001050975">
    <property type="component" value="Unassembled WGS sequence"/>
</dbReference>
<keyword evidence="3" id="KW-0963">Cytoplasm</keyword>
<dbReference type="GO" id="GO:0005615">
    <property type="term" value="C:extracellular space"/>
    <property type="evidence" value="ECO:0007669"/>
    <property type="project" value="InterPro"/>
</dbReference>
<dbReference type="GO" id="GO:0005509">
    <property type="term" value="F:calcium ion binding"/>
    <property type="evidence" value="ECO:0007669"/>
    <property type="project" value="InterPro"/>
</dbReference>
<dbReference type="GO" id="GO:0004519">
    <property type="term" value="F:endonuclease activity"/>
    <property type="evidence" value="ECO:0007669"/>
    <property type="project" value="UniProtKB-KW"/>
</dbReference>
<keyword evidence="7" id="KW-0255">Endonuclease</keyword>
<dbReference type="Pfam" id="PF22544">
    <property type="entry name" value="HYDIN_VesB_CFA65-like_Ig"/>
    <property type="match status" value="1"/>
</dbReference>
<evidence type="ECO:0000256" key="3">
    <source>
        <dbReference type="ARBA" id="ARBA00022490"/>
    </source>
</evidence>
<evidence type="ECO:0000256" key="1">
    <source>
        <dbReference type="ARBA" id="ARBA00004138"/>
    </source>
</evidence>
<dbReference type="InterPro" id="IPR001343">
    <property type="entry name" value="Hemolysn_Ca-bd"/>
</dbReference>
<dbReference type="InterPro" id="IPR013783">
    <property type="entry name" value="Ig-like_fold"/>
</dbReference>
<reference evidence="7" key="1">
    <citation type="submission" date="2019-10" db="EMBL/GenBank/DDBJ databases">
        <title>Draft genome sequece of Microseira wollei NIES-4236.</title>
        <authorList>
            <person name="Yamaguchi H."/>
            <person name="Suzuki S."/>
            <person name="Kawachi M."/>
        </authorList>
    </citation>
    <scope>NUCLEOTIDE SEQUENCE</scope>
    <source>
        <strain evidence="7">NIES-4236</strain>
    </source>
</reference>
<dbReference type="Gene3D" id="2.60.40.10">
    <property type="entry name" value="Immunoglobulins"/>
    <property type="match status" value="1"/>
</dbReference>
<evidence type="ECO:0000313" key="7">
    <source>
        <dbReference type="EMBL" id="GET36197.1"/>
    </source>
</evidence>
<gene>
    <name evidence="7" type="ORF">MiSe_09450</name>
</gene>
<keyword evidence="7" id="KW-0540">Nuclease</keyword>
<evidence type="ECO:0000256" key="4">
    <source>
        <dbReference type="ARBA" id="ARBA00023069"/>
    </source>
</evidence>
<dbReference type="Gene3D" id="2.150.10.10">
    <property type="entry name" value="Serralysin-like metalloprotease, C-terminal"/>
    <property type="match status" value="1"/>
</dbReference>
<dbReference type="SUPFAM" id="SSF51120">
    <property type="entry name" value="beta-Roll"/>
    <property type="match status" value="1"/>
</dbReference>
<name>A0AAV3X0J9_9CYAN</name>
<accession>A0AAV3X0J9</accession>